<reference evidence="1 2" key="1">
    <citation type="journal article" date="2013" name="PLoS ONE">
        <title>Assembly-driven community genomics of a hypersaline microbial ecosystem.</title>
        <authorList>
            <person name="Podell S."/>
            <person name="Ugalde J.A."/>
            <person name="Narasingarao P."/>
            <person name="Banfield J.F."/>
            <person name="Heidelberg K.B."/>
            <person name="Allen E.E."/>
        </authorList>
    </citation>
    <scope>NUCLEOTIDE SEQUENCE [LARGE SCALE GENOMIC DNA]</scope>
    <source>
        <strain evidence="2">J07HQW1</strain>
    </source>
</reference>
<protein>
    <submittedName>
        <fullName evidence="1">Uncharacterized protein</fullName>
    </submittedName>
</protein>
<evidence type="ECO:0000313" key="2">
    <source>
        <dbReference type="Proteomes" id="UP000030649"/>
    </source>
</evidence>
<dbReference type="AlphaFoldDB" id="U1PGK4"/>
<evidence type="ECO:0000313" key="1">
    <source>
        <dbReference type="EMBL" id="ERG91261.1"/>
    </source>
</evidence>
<gene>
    <name evidence="1" type="ORF">J07HQW1_01295</name>
</gene>
<name>U1PGK4_9EURY</name>
<dbReference type="EMBL" id="KE356560">
    <property type="protein sequence ID" value="ERG91261.1"/>
    <property type="molecule type" value="Genomic_DNA"/>
</dbReference>
<proteinExistence type="predicted"/>
<organism evidence="1 2">
    <name type="scientific">Haloquadratum walsbyi J07HQW1</name>
    <dbReference type="NCBI Taxonomy" id="1238424"/>
    <lineage>
        <taxon>Archaea</taxon>
        <taxon>Methanobacteriati</taxon>
        <taxon>Methanobacteriota</taxon>
        <taxon>Stenosarchaea group</taxon>
        <taxon>Halobacteria</taxon>
        <taxon>Halobacteriales</taxon>
        <taxon>Haloferacaceae</taxon>
        <taxon>Haloquadratum</taxon>
    </lineage>
</organism>
<accession>U1PGK4</accession>
<dbReference type="HOGENOM" id="CLU_3057048_0_0_2"/>
<dbReference type="Proteomes" id="UP000030649">
    <property type="component" value="Unassembled WGS sequence"/>
</dbReference>
<sequence length="53" mass="5933">MFYVVNACLNLANRKTTAGNVGKVKERNEITHESGTRFKYGSTPSYESASLKY</sequence>